<dbReference type="EMBL" id="JAWZYT010000926">
    <property type="protein sequence ID" value="KAK4317371.1"/>
    <property type="molecule type" value="Genomic_DNA"/>
</dbReference>
<dbReference type="Proteomes" id="UP001292094">
    <property type="component" value="Unassembled WGS sequence"/>
</dbReference>
<comment type="caution">
    <text evidence="1">The sequence shown here is derived from an EMBL/GenBank/DDBJ whole genome shotgun (WGS) entry which is preliminary data.</text>
</comment>
<protein>
    <submittedName>
        <fullName evidence="1">Uncharacterized protein</fullName>
    </submittedName>
</protein>
<proteinExistence type="predicted"/>
<evidence type="ECO:0000313" key="2">
    <source>
        <dbReference type="Proteomes" id="UP001292094"/>
    </source>
</evidence>
<keyword evidence="2" id="KW-1185">Reference proteome</keyword>
<organism evidence="1 2">
    <name type="scientific">Petrolisthes manimaculis</name>
    <dbReference type="NCBI Taxonomy" id="1843537"/>
    <lineage>
        <taxon>Eukaryota</taxon>
        <taxon>Metazoa</taxon>
        <taxon>Ecdysozoa</taxon>
        <taxon>Arthropoda</taxon>
        <taxon>Crustacea</taxon>
        <taxon>Multicrustacea</taxon>
        <taxon>Malacostraca</taxon>
        <taxon>Eumalacostraca</taxon>
        <taxon>Eucarida</taxon>
        <taxon>Decapoda</taxon>
        <taxon>Pleocyemata</taxon>
        <taxon>Anomura</taxon>
        <taxon>Galatheoidea</taxon>
        <taxon>Porcellanidae</taxon>
        <taxon>Petrolisthes</taxon>
    </lineage>
</organism>
<reference evidence="1" key="1">
    <citation type="submission" date="2023-11" db="EMBL/GenBank/DDBJ databases">
        <title>Genome assemblies of two species of porcelain crab, Petrolisthes cinctipes and Petrolisthes manimaculis (Anomura: Porcellanidae).</title>
        <authorList>
            <person name="Angst P."/>
        </authorList>
    </citation>
    <scope>NUCLEOTIDE SEQUENCE</scope>
    <source>
        <strain evidence="1">PB745_02</strain>
        <tissue evidence="1">Gill</tissue>
    </source>
</reference>
<gene>
    <name evidence="1" type="ORF">Pmani_011533</name>
</gene>
<dbReference type="AlphaFoldDB" id="A0AAE1PZA2"/>
<name>A0AAE1PZA2_9EUCA</name>
<sequence>MLQICKRNAHLLSQQKLKECISAASPSTTSDANTTQYQSLTVPRTIPTQVPTHLHRLRLGYKCKGQILNPTSEKSCSYCDVITILPLLHYILDCHVTVSIRQGHHDLPHHTAFEASVTASHLISKAPITTLVKVVTAYHPPR</sequence>
<accession>A0AAE1PZA2</accession>
<evidence type="ECO:0000313" key="1">
    <source>
        <dbReference type="EMBL" id="KAK4317371.1"/>
    </source>
</evidence>